<evidence type="ECO:0000259" key="8">
    <source>
        <dbReference type="Pfam" id="PF00675"/>
    </source>
</evidence>
<dbReference type="GO" id="GO:0006508">
    <property type="term" value="P:proteolysis"/>
    <property type="evidence" value="ECO:0007669"/>
    <property type="project" value="UniProtKB-KW"/>
</dbReference>
<keyword evidence="6" id="KW-0862">Zinc</keyword>
<evidence type="ECO:0000256" key="1">
    <source>
        <dbReference type="ARBA" id="ARBA00001947"/>
    </source>
</evidence>
<dbReference type="InterPro" id="IPR011765">
    <property type="entry name" value="Pept_M16_N"/>
</dbReference>
<dbReference type="PROSITE" id="PS00143">
    <property type="entry name" value="INSULINASE"/>
    <property type="match status" value="1"/>
</dbReference>
<evidence type="ECO:0000256" key="4">
    <source>
        <dbReference type="ARBA" id="ARBA00022723"/>
    </source>
</evidence>
<evidence type="ECO:0000259" key="9">
    <source>
        <dbReference type="Pfam" id="PF05193"/>
    </source>
</evidence>
<keyword evidence="5" id="KW-0378">Hydrolase</keyword>
<evidence type="ECO:0000256" key="7">
    <source>
        <dbReference type="ARBA" id="ARBA00023049"/>
    </source>
</evidence>
<dbReference type="InterPro" id="IPR007863">
    <property type="entry name" value="Peptidase_M16_C"/>
</dbReference>
<dbReference type="GO" id="GO:0046872">
    <property type="term" value="F:metal ion binding"/>
    <property type="evidence" value="ECO:0007669"/>
    <property type="project" value="UniProtKB-KW"/>
</dbReference>
<comment type="caution">
    <text evidence="10">The sequence shown here is derived from an EMBL/GenBank/DDBJ whole genome shotgun (WGS) entry which is preliminary data.</text>
</comment>
<reference evidence="10 11" key="1">
    <citation type="submission" date="2019-06" db="EMBL/GenBank/DDBJ databases">
        <title>Metagenome assembled Genome of Spiribacter salinus SL48-SHIP from the microbial mat of Salt Lake 48 (Novosibirsk region, Russia).</title>
        <authorList>
            <person name="Shipova A."/>
            <person name="Rozanov A.S."/>
            <person name="Bryanskaya A.V."/>
            <person name="Peltek S.E."/>
        </authorList>
    </citation>
    <scope>NUCLEOTIDE SEQUENCE [LARGE SCALE GENOMIC DNA]</scope>
    <source>
        <strain evidence="10">SL48-SHIP-2</strain>
    </source>
</reference>
<keyword evidence="7" id="KW-0482">Metalloprotease</keyword>
<keyword evidence="3" id="KW-0645">Protease</keyword>
<dbReference type="Gene3D" id="3.30.830.10">
    <property type="entry name" value="Metalloenzyme, LuxS/M16 peptidase-like"/>
    <property type="match status" value="1"/>
</dbReference>
<dbReference type="InterPro" id="IPR050626">
    <property type="entry name" value="Peptidase_M16"/>
</dbReference>
<dbReference type="Pfam" id="PF05193">
    <property type="entry name" value="Peptidase_M16_C"/>
    <property type="match status" value="1"/>
</dbReference>
<sequence length="267" mass="29894">MSAPSPIRSVALSVLLTLLAGLVALPLDSSAQDQDLLPVDPNVRIDTLDNGLVYYVRANDEPAGRAELRLAVNIGSIVEEADERGHAHFVEHLLFNGTERFEEQEIIDFLEGIGMRFGPDVNAYTSFDETVYMLTIPTDEEEIVTTAFDVLEDWASAATLRDEAVEKERGIIIEERRARQENAAGRMQEEILPTLLYQSHYADRLPIGDTSVIRTAAPQTYRDFYERWYRPDLMGIVAVGDFDPDDIAQRIEQHFGDLAVADDAPAR</sequence>
<gene>
    <name evidence="10" type="ORF">FKY71_16900</name>
</gene>
<dbReference type="InterPro" id="IPR011249">
    <property type="entry name" value="Metalloenz_LuxS/M16"/>
</dbReference>
<dbReference type="InterPro" id="IPR001431">
    <property type="entry name" value="Pept_M16_Zn_BS"/>
</dbReference>
<accession>A0A540VGQ1</accession>
<evidence type="ECO:0000256" key="6">
    <source>
        <dbReference type="ARBA" id="ARBA00022833"/>
    </source>
</evidence>
<dbReference type="GO" id="GO:0004222">
    <property type="term" value="F:metalloendopeptidase activity"/>
    <property type="evidence" value="ECO:0007669"/>
    <property type="project" value="InterPro"/>
</dbReference>
<evidence type="ECO:0000313" key="10">
    <source>
        <dbReference type="EMBL" id="TQE95911.1"/>
    </source>
</evidence>
<name>A0A540VGQ1_9GAMM</name>
<dbReference type="PANTHER" id="PTHR43690:SF34">
    <property type="entry name" value="ZINC PROTEASE PQQL-LIKE"/>
    <property type="match status" value="1"/>
</dbReference>
<dbReference type="SUPFAM" id="SSF63411">
    <property type="entry name" value="LuxS/MPP-like metallohydrolase"/>
    <property type="match status" value="1"/>
</dbReference>
<evidence type="ECO:0000313" key="11">
    <source>
        <dbReference type="Proteomes" id="UP000315400"/>
    </source>
</evidence>
<dbReference type="Proteomes" id="UP000315400">
    <property type="component" value="Unassembled WGS sequence"/>
</dbReference>
<evidence type="ECO:0000256" key="2">
    <source>
        <dbReference type="ARBA" id="ARBA00007261"/>
    </source>
</evidence>
<feature type="domain" description="Peptidase M16 N-terminal" evidence="8">
    <location>
        <begin position="57"/>
        <end position="193"/>
    </location>
</feature>
<evidence type="ECO:0000256" key="3">
    <source>
        <dbReference type="ARBA" id="ARBA00022670"/>
    </source>
</evidence>
<dbReference type="Pfam" id="PF00675">
    <property type="entry name" value="Peptidase_M16"/>
    <property type="match status" value="1"/>
</dbReference>
<dbReference type="EMBL" id="VIFK01000361">
    <property type="protein sequence ID" value="TQE95911.1"/>
    <property type="molecule type" value="Genomic_DNA"/>
</dbReference>
<evidence type="ECO:0000256" key="5">
    <source>
        <dbReference type="ARBA" id="ARBA00022801"/>
    </source>
</evidence>
<feature type="non-terminal residue" evidence="10">
    <location>
        <position position="267"/>
    </location>
</feature>
<feature type="domain" description="Peptidase M16 C-terminal" evidence="9">
    <location>
        <begin position="222"/>
        <end position="259"/>
    </location>
</feature>
<proteinExistence type="inferred from homology"/>
<dbReference type="AlphaFoldDB" id="A0A540VGQ1"/>
<comment type="similarity">
    <text evidence="2">Belongs to the peptidase M16 family.</text>
</comment>
<comment type="cofactor">
    <cofactor evidence="1">
        <name>Zn(2+)</name>
        <dbReference type="ChEBI" id="CHEBI:29105"/>
    </cofactor>
</comment>
<keyword evidence="4" id="KW-0479">Metal-binding</keyword>
<dbReference type="PANTHER" id="PTHR43690">
    <property type="entry name" value="NARDILYSIN"/>
    <property type="match status" value="1"/>
</dbReference>
<protein>
    <submittedName>
        <fullName evidence="10">Insulinase family protein</fullName>
    </submittedName>
</protein>
<organism evidence="10 11">
    <name type="scientific">Spiribacter salinus</name>
    <dbReference type="NCBI Taxonomy" id="1335746"/>
    <lineage>
        <taxon>Bacteria</taxon>
        <taxon>Pseudomonadati</taxon>
        <taxon>Pseudomonadota</taxon>
        <taxon>Gammaproteobacteria</taxon>
        <taxon>Chromatiales</taxon>
        <taxon>Ectothiorhodospiraceae</taxon>
        <taxon>Spiribacter</taxon>
    </lineage>
</organism>